<comment type="caution">
    <text evidence="1">The sequence shown here is derived from an EMBL/GenBank/DDBJ whole genome shotgun (WGS) entry which is preliminary data.</text>
</comment>
<evidence type="ECO:0000313" key="1">
    <source>
        <dbReference type="EMBL" id="GAI51141.1"/>
    </source>
</evidence>
<proteinExistence type="predicted"/>
<protein>
    <submittedName>
        <fullName evidence="1">Uncharacterized protein</fullName>
    </submittedName>
</protein>
<sequence length="97" mass="11764">VGVLGSDNDFKRLIEELMKKGFGPKQEYRKNGKYPMHHLWKHNMLLDIYFSFYSGDRFLKSFDTVTYHGRVYNVPHPIEQFLKWKYGDWRTPKYKKA</sequence>
<dbReference type="AlphaFoldDB" id="X1Q8M9"/>
<organism evidence="1">
    <name type="scientific">marine sediment metagenome</name>
    <dbReference type="NCBI Taxonomy" id="412755"/>
    <lineage>
        <taxon>unclassified sequences</taxon>
        <taxon>metagenomes</taxon>
        <taxon>ecological metagenomes</taxon>
    </lineage>
</organism>
<accession>X1Q8M9</accession>
<name>X1Q8M9_9ZZZZ</name>
<dbReference type="EMBL" id="BARV01040136">
    <property type="protein sequence ID" value="GAI51141.1"/>
    <property type="molecule type" value="Genomic_DNA"/>
</dbReference>
<feature type="non-terminal residue" evidence="1">
    <location>
        <position position="1"/>
    </location>
</feature>
<reference evidence="1" key="1">
    <citation type="journal article" date="2014" name="Front. Microbiol.">
        <title>High frequency of phylogenetically diverse reductive dehalogenase-homologous genes in deep subseafloor sedimentary metagenomes.</title>
        <authorList>
            <person name="Kawai M."/>
            <person name="Futagami T."/>
            <person name="Toyoda A."/>
            <person name="Takaki Y."/>
            <person name="Nishi S."/>
            <person name="Hori S."/>
            <person name="Arai W."/>
            <person name="Tsubouchi T."/>
            <person name="Morono Y."/>
            <person name="Uchiyama I."/>
            <person name="Ito T."/>
            <person name="Fujiyama A."/>
            <person name="Inagaki F."/>
            <person name="Takami H."/>
        </authorList>
    </citation>
    <scope>NUCLEOTIDE SEQUENCE</scope>
    <source>
        <strain evidence="1">Expedition CK06-06</strain>
    </source>
</reference>
<gene>
    <name evidence="1" type="ORF">S06H3_61266</name>
</gene>